<feature type="region of interest" description="Disordered" evidence="1">
    <location>
        <begin position="53"/>
        <end position="111"/>
    </location>
</feature>
<feature type="compositionally biased region" description="Polar residues" evidence="1">
    <location>
        <begin position="171"/>
        <end position="185"/>
    </location>
</feature>
<evidence type="ECO:0000313" key="3">
    <source>
        <dbReference type="EMBL" id="SPN98821.1"/>
    </source>
</evidence>
<comment type="caution">
    <text evidence="3">The sequence shown here is derived from an EMBL/GenBank/DDBJ whole genome shotgun (WGS) entry which is preliminary data.</text>
</comment>
<protein>
    <recommendedName>
        <fullName evidence="2">DUF6590 domain-containing protein</fullName>
    </recommendedName>
</protein>
<feature type="compositionally biased region" description="Polar residues" evidence="1">
    <location>
        <begin position="149"/>
        <end position="161"/>
    </location>
</feature>
<keyword evidence="4" id="KW-1185">Reference proteome</keyword>
<gene>
    <name evidence="3" type="ORF">DNG_01862</name>
</gene>
<dbReference type="PANTHER" id="PTHR35391">
    <property type="entry name" value="C2H2-TYPE DOMAIN-CONTAINING PROTEIN-RELATED"/>
    <property type="match status" value="1"/>
</dbReference>
<dbReference type="PANTHER" id="PTHR35391:SF5">
    <property type="entry name" value="DUF6590 DOMAIN-CONTAINING PROTEIN"/>
    <property type="match status" value="1"/>
</dbReference>
<proteinExistence type="predicted"/>
<evidence type="ECO:0000313" key="4">
    <source>
        <dbReference type="Proteomes" id="UP001187682"/>
    </source>
</evidence>
<reference evidence="3" key="1">
    <citation type="submission" date="2018-03" db="EMBL/GenBank/DDBJ databases">
        <authorList>
            <person name="Guldener U."/>
        </authorList>
    </citation>
    <scope>NUCLEOTIDE SEQUENCE</scope>
</reference>
<sequence>MKFRVDSTAGILEATYSRVIIGGGISSILEGVRWEPRQQSLFGTGYSHGGPAAAAYSTTHGVSSSKKRGKGKGKGKEQYHDSEEDGDYDTRDIGYGASQPLEETEYDDRPEDDAYYSRRTKSAHSSCRHYDQEFEVDSDSVDAVEPDRNNYTLGGSSSTPVEGTYADDPSEMTTEPNDYISSANSPEDAADLDPRYRIEPSHRFQPGEVFKILWPEPSGRSTGKLPTLSDKREVPDRYGGSIFVGFRRFIVVASDSGHCTCVPISTYGGKGCKKKGIKPEKHGIITEKGTKAKRLDGEPKLGYPPVRMKITVHSEQIARESRVNYSKLVTIEHNVKVFFIGSIYADDYDLVTDAVNDCWEKKTFYKKKH</sequence>
<evidence type="ECO:0000256" key="1">
    <source>
        <dbReference type="SAM" id="MobiDB-lite"/>
    </source>
</evidence>
<feature type="region of interest" description="Disordered" evidence="1">
    <location>
        <begin position="135"/>
        <end position="190"/>
    </location>
</feature>
<name>A0AAE8MRF1_9PEZI</name>
<feature type="compositionally biased region" description="Acidic residues" evidence="1">
    <location>
        <begin position="135"/>
        <end position="144"/>
    </location>
</feature>
<dbReference type="Pfam" id="PF20233">
    <property type="entry name" value="DUF6590"/>
    <property type="match status" value="1"/>
</dbReference>
<dbReference type="EMBL" id="ONZQ02000002">
    <property type="protein sequence ID" value="SPN98821.1"/>
    <property type="molecule type" value="Genomic_DNA"/>
</dbReference>
<feature type="domain" description="DUF6590" evidence="2">
    <location>
        <begin position="202"/>
        <end position="350"/>
    </location>
</feature>
<evidence type="ECO:0000259" key="2">
    <source>
        <dbReference type="Pfam" id="PF20233"/>
    </source>
</evidence>
<dbReference type="AlphaFoldDB" id="A0AAE8MRF1"/>
<feature type="compositionally biased region" description="Acidic residues" evidence="1">
    <location>
        <begin position="102"/>
        <end position="111"/>
    </location>
</feature>
<accession>A0AAE8MRF1</accession>
<dbReference type="InterPro" id="IPR046497">
    <property type="entry name" value="DUF6590"/>
</dbReference>
<dbReference type="Proteomes" id="UP001187682">
    <property type="component" value="Unassembled WGS sequence"/>
</dbReference>
<organism evidence="3 4">
    <name type="scientific">Cephalotrichum gorgonifer</name>
    <dbReference type="NCBI Taxonomy" id="2041049"/>
    <lineage>
        <taxon>Eukaryota</taxon>
        <taxon>Fungi</taxon>
        <taxon>Dikarya</taxon>
        <taxon>Ascomycota</taxon>
        <taxon>Pezizomycotina</taxon>
        <taxon>Sordariomycetes</taxon>
        <taxon>Hypocreomycetidae</taxon>
        <taxon>Microascales</taxon>
        <taxon>Microascaceae</taxon>
        <taxon>Cephalotrichum</taxon>
    </lineage>
</organism>